<protein>
    <submittedName>
        <fullName evidence="1">Uncharacterized protein</fullName>
    </submittedName>
</protein>
<dbReference type="KEGG" id="bmic:BMR1_02g04135"/>
<evidence type="ECO:0000313" key="2">
    <source>
        <dbReference type="Proteomes" id="UP000002899"/>
    </source>
</evidence>
<dbReference type="EMBL" id="FO082872">
    <property type="protein sequence ID" value="SJK86171.1"/>
    <property type="molecule type" value="Genomic_DNA"/>
</dbReference>
<name>A0A1R4AAZ7_BABMR</name>
<dbReference type="VEuPathDB" id="PiroplasmaDB:BMR1_02g04135"/>
<reference evidence="1 2" key="3">
    <citation type="journal article" date="2016" name="Sci. Rep.">
        <title>Genome-wide diversity and gene expression profiling of Babesia microti isolates identify polymorphic genes that mediate host-pathogen interactions.</title>
        <authorList>
            <person name="Silva J.C."/>
            <person name="Cornillot E."/>
            <person name="McCracken C."/>
            <person name="Usmani-Brown S."/>
            <person name="Dwivedi A."/>
            <person name="Ifeonu O.O."/>
            <person name="Crabtree J."/>
            <person name="Gotia H.T."/>
            <person name="Virji A.Z."/>
            <person name="Reynes C."/>
            <person name="Colinge J."/>
            <person name="Kumar V."/>
            <person name="Lawres L."/>
            <person name="Pazzi J.E."/>
            <person name="Pablo J.V."/>
            <person name="Hung C."/>
            <person name="Brancato J."/>
            <person name="Kumari P."/>
            <person name="Orvis J."/>
            <person name="Tretina K."/>
            <person name="Chibucos M."/>
            <person name="Ott S."/>
            <person name="Sadzewicz L."/>
            <person name="Sengamalay N."/>
            <person name="Shetty A.C."/>
            <person name="Su Q."/>
            <person name="Tallon L."/>
            <person name="Fraser C.M."/>
            <person name="Frutos R."/>
            <person name="Molina D.M."/>
            <person name="Krause P.J."/>
            <person name="Ben Mamoun C."/>
        </authorList>
    </citation>
    <scope>NUCLEOTIDE SEQUENCE [LARGE SCALE GENOMIC DNA]</scope>
    <source>
        <strain evidence="1 2">RI</strain>
    </source>
</reference>
<reference evidence="1 2" key="1">
    <citation type="journal article" date="2012" name="Nucleic Acids Res.">
        <title>Sequencing of the smallest Apicomplexan genome from the human pathogen Babesia microti.</title>
        <authorList>
            <person name="Cornillot E."/>
            <person name="Hadj-Kaddour K."/>
            <person name="Dassouli A."/>
            <person name="Noel B."/>
            <person name="Ranwez V."/>
            <person name="Vacherie B."/>
            <person name="Augagneur Y."/>
            <person name="Bres V."/>
            <person name="Duclos A."/>
            <person name="Randazzo S."/>
            <person name="Carcy B."/>
            <person name="Debierre-Grockiego F."/>
            <person name="Delbecq S."/>
            <person name="Moubri-Menage K."/>
            <person name="Shams-Eldin H."/>
            <person name="Usmani-Brown S."/>
            <person name="Bringaud F."/>
            <person name="Wincker P."/>
            <person name="Vivares C.P."/>
            <person name="Schwarz R.T."/>
            <person name="Schetters T.P."/>
            <person name="Krause P.J."/>
            <person name="Gorenflot A."/>
            <person name="Berry V."/>
            <person name="Barbe V."/>
            <person name="Ben Mamoun C."/>
        </authorList>
    </citation>
    <scope>NUCLEOTIDE SEQUENCE [LARGE SCALE GENOMIC DNA]</scope>
    <source>
        <strain evidence="1 2">RI</strain>
    </source>
</reference>
<dbReference type="GeneID" id="24424605"/>
<accession>A0A1R4AAZ7</accession>
<dbReference type="RefSeq" id="XP_021338364.1">
    <property type="nucleotide sequence ID" value="XM_021481759.1"/>
</dbReference>
<dbReference type="Proteomes" id="UP000002899">
    <property type="component" value="Chromosome II"/>
</dbReference>
<keyword evidence="2" id="KW-1185">Reference proteome</keyword>
<reference evidence="1 2" key="2">
    <citation type="journal article" date="2013" name="PLoS ONE">
        <title>Whole genome mapping and re-organization of the nuclear and mitochondrial genomes of Babesia microti isolates.</title>
        <authorList>
            <person name="Cornillot E."/>
            <person name="Dassouli A."/>
            <person name="Garg A."/>
            <person name="Pachikara N."/>
            <person name="Randazzo S."/>
            <person name="Depoix D."/>
            <person name="Carcy B."/>
            <person name="Delbecq S."/>
            <person name="Frutos R."/>
            <person name="Silva J.C."/>
            <person name="Sutton R."/>
            <person name="Krause P.J."/>
            <person name="Mamoun C.B."/>
        </authorList>
    </citation>
    <scope>NUCLEOTIDE SEQUENCE [LARGE SCALE GENOMIC DNA]</scope>
    <source>
        <strain evidence="1 2">RI</strain>
    </source>
</reference>
<sequence>MQYTYLLDKLGLKKLKNPEFVAKIHTSIAQCQKTFNSTEISTDKQIETFDFDTINDAEFETLYSSLVNSVFSLDEPSQNATLTHKSLHLLKWSQNNCHWNAIFSAKISDLDPAEFNNIISGSKFDILNSLYLPYCIALNLLFQEPLVAECIAEPILESFRYNFENSRSKLSHFNKIENSFLFIKLQFYICMVALGKSWISLEENKQLLISNLKVPNSNMLIDKLLEWNPVESVGLVLAKYFKRFILTRLSYFAYDYFDTSTDFIVSVSQLANMSGFDNLIFNGVTKNPENLKVCRILIGGLFNLAIKWNEIDHISSLELLRNEIVPSLTENSESTIDMISHWQNLQADIIEEIIPKIFDTGLIEAFKELLATSCKYCELLGRPESYMEATIGVFINKTLDLIKAGWNEIFNILDSIEQSSKYLKIISDIASLCEVSNIKSLVQLENVYSMREKMHKIFILCIDEHLQAELKYLPRRIVNFDMLEERINVLARHISYQSFSEIFTQVAVNTQKTVLGYVIPSDNLMVVKNESHLELLSENLKQLQLVIPVPMPCIVELVYIFKHSDEDINVNSFSALSAVQANQAIHQALHAKLDFQDFALLPKISN</sequence>
<dbReference type="AlphaFoldDB" id="A0A1R4AAZ7"/>
<proteinExistence type="predicted"/>
<evidence type="ECO:0000313" key="1">
    <source>
        <dbReference type="EMBL" id="SJK86171.1"/>
    </source>
</evidence>
<gene>
    <name evidence="1" type="ORF">BMR1_02g04135</name>
</gene>
<organism evidence="1 2">
    <name type="scientific">Babesia microti (strain RI)</name>
    <dbReference type="NCBI Taxonomy" id="1133968"/>
    <lineage>
        <taxon>Eukaryota</taxon>
        <taxon>Sar</taxon>
        <taxon>Alveolata</taxon>
        <taxon>Apicomplexa</taxon>
        <taxon>Aconoidasida</taxon>
        <taxon>Piroplasmida</taxon>
        <taxon>Babesiidae</taxon>
        <taxon>Babesia</taxon>
    </lineage>
</organism>